<sequence>MRPARFASLRLEVYRRDGFACRTCGWAPPVPQGYDGSFALFTVEERPPKRAQIRPRQVTRQLELDHITPYSKGGSTTLNNLQALCSPCNSRKGAKL</sequence>
<dbReference type="CDD" id="cd00085">
    <property type="entry name" value="HNHc"/>
    <property type="match status" value="1"/>
</dbReference>
<evidence type="ECO:0000313" key="3">
    <source>
        <dbReference type="Proteomes" id="UP001595698"/>
    </source>
</evidence>
<dbReference type="PANTHER" id="PTHR33877">
    <property type="entry name" value="SLL1193 PROTEIN"/>
    <property type="match status" value="1"/>
</dbReference>
<evidence type="ECO:0000259" key="1">
    <source>
        <dbReference type="SMART" id="SM00507"/>
    </source>
</evidence>
<dbReference type="GO" id="GO:0004519">
    <property type="term" value="F:endonuclease activity"/>
    <property type="evidence" value="ECO:0007669"/>
    <property type="project" value="UniProtKB-KW"/>
</dbReference>
<name>A0ABV8FG00_9ACTN</name>
<keyword evidence="2" id="KW-0255">Endonuclease</keyword>
<reference evidence="3" key="1">
    <citation type="journal article" date="2019" name="Int. J. Syst. Evol. Microbiol.">
        <title>The Global Catalogue of Microorganisms (GCM) 10K type strain sequencing project: providing services to taxonomists for standard genome sequencing and annotation.</title>
        <authorList>
            <consortium name="The Broad Institute Genomics Platform"/>
            <consortium name="The Broad Institute Genome Sequencing Center for Infectious Disease"/>
            <person name="Wu L."/>
            <person name="Ma J."/>
        </authorList>
    </citation>
    <scope>NUCLEOTIDE SEQUENCE [LARGE SCALE GENOMIC DNA]</scope>
    <source>
        <strain evidence="3">TBRC 7912</strain>
    </source>
</reference>
<protein>
    <submittedName>
        <fullName evidence="2">HNH endonuclease</fullName>
    </submittedName>
</protein>
<dbReference type="InterPro" id="IPR052892">
    <property type="entry name" value="NA-targeting_endonuclease"/>
</dbReference>
<accession>A0ABV8FG00</accession>
<dbReference type="Proteomes" id="UP001595698">
    <property type="component" value="Unassembled WGS sequence"/>
</dbReference>
<comment type="caution">
    <text evidence="2">The sequence shown here is derived from an EMBL/GenBank/DDBJ whole genome shotgun (WGS) entry which is preliminary data.</text>
</comment>
<dbReference type="SMART" id="SM00507">
    <property type="entry name" value="HNHc"/>
    <property type="match status" value="1"/>
</dbReference>
<keyword evidence="2" id="KW-0378">Hydrolase</keyword>
<dbReference type="PANTHER" id="PTHR33877:SF2">
    <property type="entry name" value="OS07G0170200 PROTEIN"/>
    <property type="match status" value="1"/>
</dbReference>
<feature type="domain" description="HNH nuclease" evidence="1">
    <location>
        <begin position="48"/>
        <end position="90"/>
    </location>
</feature>
<dbReference type="RefSeq" id="WP_352015367.1">
    <property type="nucleotide sequence ID" value="NZ_JBHSBC010000067.1"/>
</dbReference>
<dbReference type="EMBL" id="JBHSBC010000067">
    <property type="protein sequence ID" value="MFC3986816.1"/>
    <property type="molecule type" value="Genomic_DNA"/>
</dbReference>
<dbReference type="Gene3D" id="1.10.30.50">
    <property type="match status" value="1"/>
</dbReference>
<keyword evidence="2" id="KW-0540">Nuclease</keyword>
<gene>
    <name evidence="2" type="ORF">ACFOYY_42270</name>
</gene>
<dbReference type="InterPro" id="IPR002711">
    <property type="entry name" value="HNH"/>
</dbReference>
<proteinExistence type="predicted"/>
<organism evidence="2 3">
    <name type="scientific">Streptosporangium jomthongense</name>
    <dbReference type="NCBI Taxonomy" id="1193683"/>
    <lineage>
        <taxon>Bacteria</taxon>
        <taxon>Bacillati</taxon>
        <taxon>Actinomycetota</taxon>
        <taxon>Actinomycetes</taxon>
        <taxon>Streptosporangiales</taxon>
        <taxon>Streptosporangiaceae</taxon>
        <taxon>Streptosporangium</taxon>
    </lineage>
</organism>
<keyword evidence="3" id="KW-1185">Reference proteome</keyword>
<dbReference type="InterPro" id="IPR003615">
    <property type="entry name" value="HNH_nuc"/>
</dbReference>
<evidence type="ECO:0000313" key="2">
    <source>
        <dbReference type="EMBL" id="MFC3986816.1"/>
    </source>
</evidence>
<dbReference type="Pfam" id="PF01844">
    <property type="entry name" value="HNH"/>
    <property type="match status" value="1"/>
</dbReference>